<organism evidence="1">
    <name type="scientific">Arundo donax</name>
    <name type="common">Giant reed</name>
    <name type="synonym">Donax arundinaceus</name>
    <dbReference type="NCBI Taxonomy" id="35708"/>
    <lineage>
        <taxon>Eukaryota</taxon>
        <taxon>Viridiplantae</taxon>
        <taxon>Streptophyta</taxon>
        <taxon>Embryophyta</taxon>
        <taxon>Tracheophyta</taxon>
        <taxon>Spermatophyta</taxon>
        <taxon>Magnoliopsida</taxon>
        <taxon>Liliopsida</taxon>
        <taxon>Poales</taxon>
        <taxon>Poaceae</taxon>
        <taxon>PACMAD clade</taxon>
        <taxon>Arundinoideae</taxon>
        <taxon>Arundineae</taxon>
        <taxon>Arundo</taxon>
    </lineage>
</organism>
<sequence length="30" mass="3230">MIGLVFCSTPSNVLPPSTTETTHLATNFCF</sequence>
<reference evidence="1" key="1">
    <citation type="submission" date="2014-09" db="EMBL/GenBank/DDBJ databases">
        <authorList>
            <person name="Magalhaes I.L.F."/>
            <person name="Oliveira U."/>
            <person name="Santos F.R."/>
            <person name="Vidigal T.H.D.A."/>
            <person name="Brescovit A.D."/>
            <person name="Santos A.J."/>
        </authorList>
    </citation>
    <scope>NUCLEOTIDE SEQUENCE</scope>
    <source>
        <tissue evidence="1">Shoot tissue taken approximately 20 cm above the soil surface</tissue>
    </source>
</reference>
<evidence type="ECO:0000313" key="1">
    <source>
        <dbReference type="EMBL" id="JAD29561.1"/>
    </source>
</evidence>
<name>A0A0A8YSQ1_ARUDO</name>
<proteinExistence type="predicted"/>
<reference evidence="1" key="2">
    <citation type="journal article" date="2015" name="Data Brief">
        <title>Shoot transcriptome of the giant reed, Arundo donax.</title>
        <authorList>
            <person name="Barrero R.A."/>
            <person name="Guerrero F.D."/>
            <person name="Moolhuijzen P."/>
            <person name="Goolsby J.A."/>
            <person name="Tidwell J."/>
            <person name="Bellgard S.E."/>
            <person name="Bellgard M.I."/>
        </authorList>
    </citation>
    <scope>NUCLEOTIDE SEQUENCE</scope>
    <source>
        <tissue evidence="1">Shoot tissue taken approximately 20 cm above the soil surface</tissue>
    </source>
</reference>
<dbReference type="EMBL" id="GBRH01268334">
    <property type="protein sequence ID" value="JAD29561.1"/>
    <property type="molecule type" value="Transcribed_RNA"/>
</dbReference>
<protein>
    <submittedName>
        <fullName evidence="1">Anthranilate synthase beta subunit, putative</fullName>
    </submittedName>
</protein>
<accession>A0A0A8YSQ1</accession>
<dbReference type="AlphaFoldDB" id="A0A0A8YSQ1"/>